<sequence length="448" mass="52038">MSRQNHQPIPLTGFPMMTTTEVCDCLAALYITASPEDLTKPTAATTQAIWNGLLYSLMAIPVDQFEGPKQSLLGMMQYRELYSDGLGFIMFYQHCRTLAMLCGIKDFTIADLTRPEATRLRTVMSGIMNFAKFRDERQRFHLEVQQRSQAELDRAEELRRRLDNLDASIGDIRAKNKADGPIMEERQKRNKGIHNELLELRQQQMKLSAEVEELKRDRSRIMEDAAEKSRELAVLQQNTLSARSRFVRSPDRIKGQIRQMSEQLAAERSTHAGYVRSAAEHTKRNTIITGLEAELKRLVDLEREIESQRSKAEEGRRHRTALRAKLEQVKIEQDGAKERQKQLDRQIKNAEDRLARQKEMAVEFREKATKKIQVLKEDYVVKSKDRNKSQKERDELLREQKVLEAEMAAFINESETNLNDLLQEYWAMRKQAEDYMNTMTVKLGLVMK</sequence>
<dbReference type="InterPro" id="IPR005549">
    <property type="entry name" value="Kinetochore_Nuf2_N"/>
</dbReference>
<evidence type="ECO:0000256" key="8">
    <source>
        <dbReference type="ARBA" id="ARBA00023242"/>
    </source>
</evidence>
<evidence type="ECO:0000256" key="5">
    <source>
        <dbReference type="ARBA" id="ARBA00022618"/>
    </source>
</evidence>
<keyword evidence="5" id="KW-0132">Cell division</keyword>
<reference evidence="14" key="1">
    <citation type="submission" date="2023-10" db="EMBL/GenBank/DDBJ databases">
        <authorList>
            <person name="Noh H."/>
        </authorList>
    </citation>
    <scope>NUCLEOTIDE SEQUENCE</scope>
    <source>
        <strain evidence="14">DUCC4014</strain>
    </source>
</reference>
<keyword evidence="15" id="KW-1185">Reference proteome</keyword>
<gene>
    <name evidence="14" type="primary">NUF2</name>
    <name evidence="14" type="ORF">LOC62_02G002872</name>
</gene>
<dbReference type="AlphaFoldDB" id="A0AAF1BK94"/>
<dbReference type="InterPro" id="IPR038275">
    <property type="entry name" value="Nuf2_N_sf"/>
</dbReference>
<keyword evidence="7 11" id="KW-0175">Coiled coil</keyword>
<dbReference type="Gene3D" id="1.10.418.60">
    <property type="entry name" value="Ncd80 complex, Nuf2 subunit"/>
    <property type="match status" value="1"/>
</dbReference>
<dbReference type="Pfam" id="PF18595">
    <property type="entry name" value="Nuf2_DHR10-like"/>
    <property type="match status" value="1"/>
</dbReference>
<feature type="coiled-coil region" evidence="11">
    <location>
        <begin position="288"/>
        <end position="431"/>
    </location>
</feature>
<keyword evidence="10" id="KW-0137">Centromere</keyword>
<dbReference type="EMBL" id="CP086715">
    <property type="protein sequence ID" value="WOO79349.1"/>
    <property type="molecule type" value="Genomic_DNA"/>
</dbReference>
<keyword evidence="8" id="KW-0539">Nucleus</keyword>
<proteinExistence type="inferred from homology"/>
<evidence type="ECO:0000259" key="13">
    <source>
        <dbReference type="Pfam" id="PF18595"/>
    </source>
</evidence>
<evidence type="ECO:0000256" key="6">
    <source>
        <dbReference type="ARBA" id="ARBA00022776"/>
    </source>
</evidence>
<name>A0AAF1BK94_9TREE</name>
<dbReference type="PANTHER" id="PTHR48441">
    <property type="match status" value="1"/>
</dbReference>
<evidence type="ECO:0000256" key="4">
    <source>
        <dbReference type="ARBA" id="ARBA00022454"/>
    </source>
</evidence>
<evidence type="ECO:0000256" key="10">
    <source>
        <dbReference type="ARBA" id="ARBA00023328"/>
    </source>
</evidence>
<keyword evidence="4" id="KW-0158">Chromosome</keyword>
<comment type="similarity">
    <text evidence="3">Belongs to the NUF2 family.</text>
</comment>
<dbReference type="Pfam" id="PF03800">
    <property type="entry name" value="Nuf2"/>
    <property type="match status" value="1"/>
</dbReference>
<accession>A0AAF1BK94</accession>
<evidence type="ECO:0000256" key="11">
    <source>
        <dbReference type="SAM" id="Coils"/>
    </source>
</evidence>
<dbReference type="GO" id="GO:0031262">
    <property type="term" value="C:Ndc80 complex"/>
    <property type="evidence" value="ECO:0007669"/>
    <property type="project" value="InterPro"/>
</dbReference>
<feature type="domain" description="Nuf2 DHR10-like" evidence="13">
    <location>
        <begin position="261"/>
        <end position="377"/>
    </location>
</feature>
<evidence type="ECO:0000256" key="1">
    <source>
        <dbReference type="ARBA" id="ARBA00004123"/>
    </source>
</evidence>
<dbReference type="RefSeq" id="XP_062625381.1">
    <property type="nucleotide sequence ID" value="XM_062769397.1"/>
</dbReference>
<evidence type="ECO:0000313" key="14">
    <source>
        <dbReference type="EMBL" id="WOO79349.1"/>
    </source>
</evidence>
<dbReference type="GO" id="GO:0005634">
    <property type="term" value="C:nucleus"/>
    <property type="evidence" value="ECO:0007669"/>
    <property type="project" value="UniProtKB-SubCell"/>
</dbReference>
<keyword evidence="6" id="KW-0498">Mitosis</keyword>
<evidence type="ECO:0000313" key="15">
    <source>
        <dbReference type="Proteomes" id="UP000827549"/>
    </source>
</evidence>
<organism evidence="14 15">
    <name type="scientific">Vanrija pseudolonga</name>
    <dbReference type="NCBI Taxonomy" id="143232"/>
    <lineage>
        <taxon>Eukaryota</taxon>
        <taxon>Fungi</taxon>
        <taxon>Dikarya</taxon>
        <taxon>Basidiomycota</taxon>
        <taxon>Agaricomycotina</taxon>
        <taxon>Tremellomycetes</taxon>
        <taxon>Trichosporonales</taxon>
        <taxon>Trichosporonaceae</taxon>
        <taxon>Vanrija</taxon>
    </lineage>
</organism>
<dbReference type="GeneID" id="87806119"/>
<dbReference type="PANTHER" id="PTHR48441:SF1">
    <property type="entry name" value="NT-3"/>
    <property type="match status" value="1"/>
</dbReference>
<dbReference type="Proteomes" id="UP000827549">
    <property type="component" value="Chromosome 2"/>
</dbReference>
<evidence type="ECO:0000256" key="7">
    <source>
        <dbReference type="ARBA" id="ARBA00023054"/>
    </source>
</evidence>
<dbReference type="GO" id="GO:0051301">
    <property type="term" value="P:cell division"/>
    <property type="evidence" value="ECO:0007669"/>
    <property type="project" value="UniProtKB-KW"/>
</dbReference>
<evidence type="ECO:0000256" key="3">
    <source>
        <dbReference type="ARBA" id="ARBA00005498"/>
    </source>
</evidence>
<feature type="domain" description="Kinetochore protein Nuf2 N-terminal" evidence="12">
    <location>
        <begin position="14"/>
        <end position="148"/>
    </location>
</feature>
<comment type="subcellular location">
    <subcellularLocation>
        <location evidence="2">Chromosome</location>
        <location evidence="2">Centromere</location>
    </subcellularLocation>
    <subcellularLocation>
        <location evidence="1">Nucleus</location>
    </subcellularLocation>
</comment>
<keyword evidence="9" id="KW-0131">Cell cycle</keyword>
<protein>
    <submittedName>
        <fullName evidence="14">Kinetochore protein NUF2</fullName>
    </submittedName>
</protein>
<evidence type="ECO:0000256" key="9">
    <source>
        <dbReference type="ARBA" id="ARBA00023306"/>
    </source>
</evidence>
<feature type="coiled-coil region" evidence="11">
    <location>
        <begin position="145"/>
        <end position="238"/>
    </location>
</feature>
<dbReference type="InterPro" id="IPR041112">
    <property type="entry name" value="Nuf2_DHR10-like"/>
</dbReference>
<evidence type="ECO:0000256" key="2">
    <source>
        <dbReference type="ARBA" id="ARBA00004584"/>
    </source>
</evidence>
<evidence type="ECO:0000259" key="12">
    <source>
        <dbReference type="Pfam" id="PF03800"/>
    </source>
</evidence>